<proteinExistence type="predicted"/>
<dbReference type="Proteomes" id="UP000556620">
    <property type="component" value="Unassembled WGS sequence"/>
</dbReference>
<protein>
    <submittedName>
        <fullName evidence="3">Uncharacterized protein</fullName>
    </submittedName>
</protein>
<feature type="region of interest" description="Disordered" evidence="1">
    <location>
        <begin position="66"/>
        <end position="85"/>
    </location>
</feature>
<keyword evidence="2" id="KW-0812">Transmembrane</keyword>
<organism evidence="3 4">
    <name type="scientific">Pseudomonas juntendi</name>
    <dbReference type="NCBI Taxonomy" id="2666183"/>
    <lineage>
        <taxon>Bacteria</taxon>
        <taxon>Pseudomonadati</taxon>
        <taxon>Pseudomonadota</taxon>
        <taxon>Gammaproteobacteria</taxon>
        <taxon>Pseudomonadales</taxon>
        <taxon>Pseudomonadaceae</taxon>
        <taxon>Pseudomonas</taxon>
    </lineage>
</organism>
<evidence type="ECO:0000256" key="2">
    <source>
        <dbReference type="SAM" id="Phobius"/>
    </source>
</evidence>
<gene>
    <name evidence="3" type="ORF">H4C44_21140</name>
</gene>
<dbReference type="EMBL" id="JACGCU010000045">
    <property type="protein sequence ID" value="MBA6061669.1"/>
    <property type="molecule type" value="Genomic_DNA"/>
</dbReference>
<keyword evidence="2" id="KW-0472">Membrane</keyword>
<reference evidence="3 4" key="1">
    <citation type="submission" date="2020-07" db="EMBL/GenBank/DDBJ databases">
        <title>Diversity of carbapenemase encoding genes among Pseudomonas putida group clinical isolates in a tertiary Brazilian hospital.</title>
        <authorList>
            <person name="Alberto-Lei F."/>
            <person name="Nodari C.S."/>
            <person name="Streling A.P."/>
            <person name="Paulino J.T."/>
            <person name="Bessa-Neto F.O."/>
            <person name="Cayo R."/>
            <person name="Gales A.C."/>
        </authorList>
    </citation>
    <scope>NUCLEOTIDE SEQUENCE [LARGE SCALE GENOMIC DNA]</scope>
    <source>
        <strain evidence="3 4">14535</strain>
    </source>
</reference>
<name>A0A7W2PUW7_9PSED</name>
<accession>A0A7W2PUW7</accession>
<feature type="transmembrane region" description="Helical" evidence="2">
    <location>
        <begin position="6"/>
        <end position="23"/>
    </location>
</feature>
<comment type="caution">
    <text evidence="3">The sequence shown here is derived from an EMBL/GenBank/DDBJ whole genome shotgun (WGS) entry which is preliminary data.</text>
</comment>
<evidence type="ECO:0000313" key="3">
    <source>
        <dbReference type="EMBL" id="MBA6061669.1"/>
    </source>
</evidence>
<sequence length="108" mass="12238">MSVELVGGVLLGLGGLAAIIFVLRRRAKAKAQPYTQSLGPITKDDMFRFLASSKFDHKPMANIHDYLPDQSKDEWPHDPKGDPEKVERLRQLIEDAKNEVPRKENKDI</sequence>
<evidence type="ECO:0000313" key="4">
    <source>
        <dbReference type="Proteomes" id="UP000556620"/>
    </source>
</evidence>
<dbReference type="AlphaFoldDB" id="A0A7W2PUW7"/>
<keyword evidence="2" id="KW-1133">Transmembrane helix</keyword>
<dbReference type="RefSeq" id="WP_020309024.1">
    <property type="nucleotide sequence ID" value="NZ_JACGCU010000045.1"/>
</dbReference>
<evidence type="ECO:0000256" key="1">
    <source>
        <dbReference type="SAM" id="MobiDB-lite"/>
    </source>
</evidence>